<reference evidence="2" key="2">
    <citation type="submission" date="2020-05" db="UniProtKB">
        <authorList>
            <consortium name="EnsemblMetazoa"/>
        </authorList>
    </citation>
    <scope>IDENTIFICATION</scope>
</reference>
<gene>
    <name evidence="1" type="ORF">ZHAS_00015807</name>
</gene>
<dbReference type="AlphaFoldDB" id="A0A084WBZ6"/>
<keyword evidence="1" id="KW-0808">Transferase</keyword>
<dbReference type="GO" id="GO:0016301">
    <property type="term" value="F:kinase activity"/>
    <property type="evidence" value="ECO:0007669"/>
    <property type="project" value="UniProtKB-KW"/>
</dbReference>
<evidence type="ECO:0000313" key="2">
    <source>
        <dbReference type="EnsemblMetazoa" id="ASIC015807-PA"/>
    </source>
</evidence>
<sequence length="131" mass="14177">MCQPSDWCPGCSRVPFMNHTQVSGNGTFEDCVQAAVHAAVRSVVHAGTFNIEPAVRKPTTTTRTHSQAAASARECVPCFRAPKDGANASPLFQPSRTTLKAMRGRFGGFEVYNNCREFSVPACNSVRLNEA</sequence>
<dbReference type="VEuPathDB" id="VectorBase:ASIC015807"/>
<keyword evidence="1" id="KW-0418">Kinase</keyword>
<keyword evidence="3" id="KW-1185">Reference proteome</keyword>
<name>A0A084WBZ6_ANOSI</name>
<evidence type="ECO:0000313" key="3">
    <source>
        <dbReference type="Proteomes" id="UP000030765"/>
    </source>
</evidence>
<protein>
    <submittedName>
        <fullName evidence="1 2">Ribokinase-like domain-containing protein</fullName>
    </submittedName>
</protein>
<accession>A0A084WBZ6</accession>
<reference evidence="1 3" key="1">
    <citation type="journal article" date="2014" name="BMC Genomics">
        <title>Genome sequence of Anopheles sinensis provides insight into genetics basis of mosquito competence for malaria parasites.</title>
        <authorList>
            <person name="Zhou D."/>
            <person name="Zhang D."/>
            <person name="Ding G."/>
            <person name="Shi L."/>
            <person name="Hou Q."/>
            <person name="Ye Y."/>
            <person name="Xu Y."/>
            <person name="Zhou H."/>
            <person name="Xiong C."/>
            <person name="Li S."/>
            <person name="Yu J."/>
            <person name="Hong S."/>
            <person name="Yu X."/>
            <person name="Zou P."/>
            <person name="Chen C."/>
            <person name="Chang X."/>
            <person name="Wang W."/>
            <person name="Lv Y."/>
            <person name="Sun Y."/>
            <person name="Ma L."/>
            <person name="Shen B."/>
            <person name="Zhu C."/>
        </authorList>
    </citation>
    <scope>NUCLEOTIDE SEQUENCE [LARGE SCALE GENOMIC DNA]</scope>
</reference>
<dbReference type="EnsemblMetazoa" id="ASIC015807-RA">
    <property type="protein sequence ID" value="ASIC015807-PA"/>
    <property type="gene ID" value="ASIC015807"/>
</dbReference>
<dbReference type="EMBL" id="ATLV01022528">
    <property type="status" value="NOT_ANNOTATED_CDS"/>
    <property type="molecule type" value="Genomic_DNA"/>
</dbReference>
<evidence type="ECO:0000313" key="1">
    <source>
        <dbReference type="EMBL" id="KFB47740.1"/>
    </source>
</evidence>
<organism evidence="1">
    <name type="scientific">Anopheles sinensis</name>
    <name type="common">Mosquito</name>
    <dbReference type="NCBI Taxonomy" id="74873"/>
    <lineage>
        <taxon>Eukaryota</taxon>
        <taxon>Metazoa</taxon>
        <taxon>Ecdysozoa</taxon>
        <taxon>Arthropoda</taxon>
        <taxon>Hexapoda</taxon>
        <taxon>Insecta</taxon>
        <taxon>Pterygota</taxon>
        <taxon>Neoptera</taxon>
        <taxon>Endopterygota</taxon>
        <taxon>Diptera</taxon>
        <taxon>Nematocera</taxon>
        <taxon>Culicoidea</taxon>
        <taxon>Culicidae</taxon>
        <taxon>Anophelinae</taxon>
        <taxon>Anopheles</taxon>
    </lineage>
</organism>
<dbReference type="Proteomes" id="UP000030765">
    <property type="component" value="Unassembled WGS sequence"/>
</dbReference>
<proteinExistence type="predicted"/>
<dbReference type="EMBL" id="KE525333">
    <property type="protein sequence ID" value="KFB47740.1"/>
    <property type="molecule type" value="Genomic_DNA"/>
</dbReference>